<proteinExistence type="predicted"/>
<evidence type="ECO:0000256" key="1">
    <source>
        <dbReference type="SAM" id="Phobius"/>
    </source>
</evidence>
<dbReference type="HOGENOM" id="CLU_112434_0_0_14"/>
<keyword evidence="1" id="KW-0812">Transmembrane</keyword>
<keyword evidence="3" id="KW-1185">Reference proteome</keyword>
<accession>Q98R43</accession>
<dbReference type="BioCyc" id="MPUL272635:G1GT6-168-MONOMER"/>
<dbReference type="EMBL" id="AL445563">
    <property type="protein sequence ID" value="CAC13340.1"/>
    <property type="molecule type" value="Genomic_DNA"/>
</dbReference>
<dbReference type="NCBIfam" id="NF045939">
    <property type="entry name" value="MHJ_0274_fam"/>
    <property type="match status" value="1"/>
</dbReference>
<reference evidence="2 3" key="1">
    <citation type="journal article" date="2001" name="Nucleic Acids Res.">
        <title>The complete genome sequence of the murine respiratory pathogen Mycoplasma pulmonis.</title>
        <authorList>
            <person name="Chambaud I."/>
            <person name="Heilig R."/>
            <person name="Ferris S."/>
            <person name="Barbe V."/>
            <person name="Samson D."/>
            <person name="Galisson F."/>
            <person name="Moszer I."/>
            <person name="Dybvig K."/>
            <person name="Wroblewski H."/>
            <person name="Viari A."/>
            <person name="Rocha E.P.C."/>
            <person name="Blanchard A."/>
        </authorList>
    </citation>
    <scope>NUCLEOTIDE SEQUENCE [LARGE SCALE GENOMIC DNA]</scope>
    <source>
        <strain evidence="2 3">UAB CTIP</strain>
    </source>
</reference>
<dbReference type="KEGG" id="mpu:MYPU_1670"/>
<keyword evidence="1" id="KW-0472">Membrane</keyword>
<gene>
    <name evidence="2" type="ordered locus">MYPU_1670</name>
</gene>
<name>Q98R43_MYCPU</name>
<feature type="transmembrane region" description="Helical" evidence="1">
    <location>
        <begin position="6"/>
        <end position="25"/>
    </location>
</feature>
<dbReference type="RefSeq" id="WP_010924971.1">
    <property type="nucleotide sequence ID" value="NC_002771.1"/>
</dbReference>
<dbReference type="STRING" id="272635.gene:17576752"/>
<dbReference type="PIR" id="G90532">
    <property type="entry name" value="G90532"/>
</dbReference>
<sequence length="171" mass="20472">MEYIVWVFFGLICVALIAYFIFSFIKDKKKQKKIRIQEKETEKKTHEKYQEYIFQINEVIDENKNLLDSFIASIGKMKMGEVTKKASLFLESIYNSRIYLAFFKDNLKYTKFVKNLSVIAKTKSNLWEKKCQSQLSFFKEEKEKITLDELTKPKLEKAIEIVKEHYYGKEQ</sequence>
<protein>
    <submittedName>
        <fullName evidence="2">Uncharacterized protein</fullName>
    </submittedName>
</protein>
<dbReference type="Proteomes" id="UP000000528">
    <property type="component" value="Chromosome"/>
</dbReference>
<evidence type="ECO:0000313" key="2">
    <source>
        <dbReference type="EMBL" id="CAC13340.1"/>
    </source>
</evidence>
<evidence type="ECO:0000313" key="3">
    <source>
        <dbReference type="Proteomes" id="UP000000528"/>
    </source>
</evidence>
<dbReference type="AlphaFoldDB" id="Q98R43"/>
<organism evidence="3">
    <name type="scientific">Mycoplasmopsis pulmonis (strain UAB CTIP)</name>
    <name type="common">Mycoplasma pulmonis</name>
    <dbReference type="NCBI Taxonomy" id="272635"/>
    <lineage>
        <taxon>Bacteria</taxon>
        <taxon>Bacillati</taxon>
        <taxon>Mycoplasmatota</taxon>
        <taxon>Mycoplasmoidales</taxon>
        <taxon>Metamycoplasmataceae</taxon>
        <taxon>Mycoplasmopsis</taxon>
    </lineage>
</organism>
<keyword evidence="1" id="KW-1133">Transmembrane helix</keyword>